<dbReference type="HAMAP" id="MF_00138">
    <property type="entry name" value="GARS"/>
    <property type="match status" value="1"/>
</dbReference>
<evidence type="ECO:0000256" key="9">
    <source>
        <dbReference type="ARBA" id="ARBA00038345"/>
    </source>
</evidence>
<keyword evidence="6 13" id="KW-0547">Nucleotide-binding</keyword>
<dbReference type="PANTHER" id="PTHR43472:SF1">
    <property type="entry name" value="PHOSPHORIBOSYLAMINE--GLYCINE LIGASE, CHLOROPLASTIC"/>
    <property type="match status" value="1"/>
</dbReference>
<dbReference type="AlphaFoldDB" id="A0A919J5I9"/>
<dbReference type="InterPro" id="IPR013815">
    <property type="entry name" value="ATP_grasp_subdomain_1"/>
</dbReference>
<dbReference type="SUPFAM" id="SSF51246">
    <property type="entry name" value="Rudiment single hybrid motif"/>
    <property type="match status" value="1"/>
</dbReference>
<accession>A0A919J5I9</accession>
<comment type="caution">
    <text evidence="15">The sequence shown here is derived from an EMBL/GenBank/DDBJ whole genome shotgun (WGS) entry which is preliminary data.</text>
</comment>
<evidence type="ECO:0000313" key="16">
    <source>
        <dbReference type="Proteomes" id="UP000598174"/>
    </source>
</evidence>
<dbReference type="GO" id="GO:0009113">
    <property type="term" value="P:purine nucleobase biosynthetic process"/>
    <property type="evidence" value="ECO:0007669"/>
    <property type="project" value="InterPro"/>
</dbReference>
<keyword evidence="8 13" id="KW-0067">ATP-binding</keyword>
<evidence type="ECO:0000256" key="2">
    <source>
        <dbReference type="ARBA" id="ARBA00001946"/>
    </source>
</evidence>
<name>A0A919J5I9_9ACTN</name>
<organism evidence="15 16">
    <name type="scientific">Paractinoplanes ferrugineus</name>
    <dbReference type="NCBI Taxonomy" id="113564"/>
    <lineage>
        <taxon>Bacteria</taxon>
        <taxon>Bacillati</taxon>
        <taxon>Actinomycetota</taxon>
        <taxon>Actinomycetes</taxon>
        <taxon>Micromonosporales</taxon>
        <taxon>Micromonosporaceae</taxon>
        <taxon>Paractinoplanes</taxon>
    </lineage>
</organism>
<dbReference type="GO" id="GO:0004637">
    <property type="term" value="F:phosphoribosylamine-glycine ligase activity"/>
    <property type="evidence" value="ECO:0007669"/>
    <property type="project" value="UniProtKB-UniRule"/>
</dbReference>
<protein>
    <recommendedName>
        <fullName evidence="4 12">Phosphoribosylamine--glycine ligase</fullName>
        <ecNumber evidence="4 12">6.3.4.13</ecNumber>
    </recommendedName>
    <alternativeName>
        <fullName evidence="12">GARS</fullName>
    </alternativeName>
    <alternativeName>
        <fullName evidence="10 12">Glycinamide ribonucleotide synthetase</fullName>
    </alternativeName>
    <alternativeName>
        <fullName evidence="11 12">Phosphoribosylglycinamide synthetase</fullName>
    </alternativeName>
</protein>
<keyword evidence="7 12" id="KW-0658">Purine biosynthesis</keyword>
<evidence type="ECO:0000256" key="5">
    <source>
        <dbReference type="ARBA" id="ARBA00022598"/>
    </source>
</evidence>
<dbReference type="EMBL" id="BOMM01000052">
    <property type="protein sequence ID" value="GIE14270.1"/>
    <property type="molecule type" value="Genomic_DNA"/>
</dbReference>
<evidence type="ECO:0000313" key="15">
    <source>
        <dbReference type="EMBL" id="GIE14270.1"/>
    </source>
</evidence>
<dbReference type="RefSeq" id="WP_203820674.1">
    <property type="nucleotide sequence ID" value="NZ_BAAABP010000015.1"/>
</dbReference>
<evidence type="ECO:0000256" key="1">
    <source>
        <dbReference type="ARBA" id="ARBA00001936"/>
    </source>
</evidence>
<proteinExistence type="inferred from homology"/>
<dbReference type="InterPro" id="IPR000115">
    <property type="entry name" value="PRibGlycinamide_synth"/>
</dbReference>
<dbReference type="InterPro" id="IPR020559">
    <property type="entry name" value="PRibGlycinamide_synth_CS"/>
</dbReference>
<feature type="domain" description="ATP-grasp" evidence="14">
    <location>
        <begin position="107"/>
        <end position="303"/>
    </location>
</feature>
<dbReference type="SUPFAM" id="SSF56059">
    <property type="entry name" value="Glutathione synthetase ATP-binding domain-like"/>
    <property type="match status" value="1"/>
</dbReference>
<dbReference type="InterPro" id="IPR020561">
    <property type="entry name" value="PRibGlycinamid_synth_ATP-grasp"/>
</dbReference>
<sequence length="412" mass="41975">MRVLVVGSGGREHALASALAADPSVTAVAAAPGNPGIGQLGELFPAAPTDADAVAGAATAFRADLVVVGPEAALVAGATDAVQAAGIACFGPTRAAAELEGSKTFAKDVMAAAGVPTARSYSCTTEEQVAAALDEFGAPHVVKDDSLAAGKGVVVTDDRSAALEHAAGCDRVVVEEFLDGPEISLFVVTDGTTAVPMLLAQDYKRVGTGDTGPNTGGMGAYAPITWAGDAMVPDVLENVVHPVLKEMADRGAPFAGLLYVGLCLTDQGPRVIEFNVRFGDPEAQVLLPLLRTSPAELFYRAATGTLEGLEPLRWHDKAAVTVVIASKGYPEQPSSGDCITGVDGPGYLHAGTRLTREGRLVTSGGRALCCTALGNTLDEARTAAYELAGRVTLAGAVMRSDIGLPSPLTGQR</sequence>
<evidence type="ECO:0000256" key="10">
    <source>
        <dbReference type="ARBA" id="ARBA00042242"/>
    </source>
</evidence>
<dbReference type="Pfam" id="PF02844">
    <property type="entry name" value="GARS_N"/>
    <property type="match status" value="1"/>
</dbReference>
<comment type="catalytic activity">
    <reaction evidence="12">
        <text>5-phospho-beta-D-ribosylamine + glycine + ATP = N(1)-(5-phospho-beta-D-ribosyl)glycinamide + ADP + phosphate + H(+)</text>
        <dbReference type="Rhea" id="RHEA:17453"/>
        <dbReference type="ChEBI" id="CHEBI:15378"/>
        <dbReference type="ChEBI" id="CHEBI:30616"/>
        <dbReference type="ChEBI" id="CHEBI:43474"/>
        <dbReference type="ChEBI" id="CHEBI:57305"/>
        <dbReference type="ChEBI" id="CHEBI:58681"/>
        <dbReference type="ChEBI" id="CHEBI:143788"/>
        <dbReference type="ChEBI" id="CHEBI:456216"/>
        <dbReference type="EC" id="6.3.4.13"/>
    </reaction>
</comment>
<evidence type="ECO:0000256" key="4">
    <source>
        <dbReference type="ARBA" id="ARBA00013255"/>
    </source>
</evidence>
<evidence type="ECO:0000256" key="3">
    <source>
        <dbReference type="ARBA" id="ARBA00005174"/>
    </source>
</evidence>
<dbReference type="SMART" id="SM01210">
    <property type="entry name" value="GARS_C"/>
    <property type="match status" value="1"/>
</dbReference>
<evidence type="ECO:0000256" key="7">
    <source>
        <dbReference type="ARBA" id="ARBA00022755"/>
    </source>
</evidence>
<reference evidence="15" key="1">
    <citation type="submission" date="2021-01" db="EMBL/GenBank/DDBJ databases">
        <title>Whole genome shotgun sequence of Actinoplanes ferrugineus NBRC 15555.</title>
        <authorList>
            <person name="Komaki H."/>
            <person name="Tamura T."/>
        </authorList>
    </citation>
    <scope>NUCLEOTIDE SEQUENCE</scope>
    <source>
        <strain evidence="15">NBRC 15555</strain>
    </source>
</reference>
<dbReference type="Pfam" id="PF01071">
    <property type="entry name" value="GARS_A"/>
    <property type="match status" value="1"/>
</dbReference>
<dbReference type="GO" id="GO:0006189">
    <property type="term" value="P:'de novo' IMP biosynthetic process"/>
    <property type="evidence" value="ECO:0007669"/>
    <property type="project" value="UniProtKB-UniRule"/>
</dbReference>
<gene>
    <name evidence="15" type="primary">purD_2</name>
    <name evidence="12" type="synonym">purD</name>
    <name evidence="15" type="ORF">Afe05nite_61100</name>
</gene>
<dbReference type="InterPro" id="IPR020562">
    <property type="entry name" value="PRibGlycinamide_synth_N"/>
</dbReference>
<dbReference type="InterPro" id="IPR011761">
    <property type="entry name" value="ATP-grasp"/>
</dbReference>
<comment type="pathway">
    <text evidence="3 12">Purine metabolism; IMP biosynthesis via de novo pathway; N(1)-(5-phospho-D-ribosyl)glycinamide from 5-phospho-alpha-D-ribose 1-diphosphate: step 2/2.</text>
</comment>
<evidence type="ECO:0000256" key="12">
    <source>
        <dbReference type="HAMAP-Rule" id="MF_00138"/>
    </source>
</evidence>
<keyword evidence="16" id="KW-1185">Reference proteome</keyword>
<dbReference type="PROSITE" id="PS00184">
    <property type="entry name" value="GARS"/>
    <property type="match status" value="1"/>
</dbReference>
<dbReference type="InterPro" id="IPR011054">
    <property type="entry name" value="Rudment_hybrid_motif"/>
</dbReference>
<evidence type="ECO:0000256" key="11">
    <source>
        <dbReference type="ARBA" id="ARBA00042864"/>
    </source>
</evidence>
<dbReference type="PANTHER" id="PTHR43472">
    <property type="entry name" value="PHOSPHORIBOSYLAMINE--GLYCINE LIGASE"/>
    <property type="match status" value="1"/>
</dbReference>
<comment type="cofactor">
    <cofactor evidence="1">
        <name>Mn(2+)</name>
        <dbReference type="ChEBI" id="CHEBI:29035"/>
    </cofactor>
</comment>
<dbReference type="GO" id="GO:0005524">
    <property type="term" value="F:ATP binding"/>
    <property type="evidence" value="ECO:0007669"/>
    <property type="project" value="UniProtKB-UniRule"/>
</dbReference>
<dbReference type="InterPro" id="IPR037123">
    <property type="entry name" value="PRibGlycinamide_synth_C_sf"/>
</dbReference>
<dbReference type="Proteomes" id="UP000598174">
    <property type="component" value="Unassembled WGS sequence"/>
</dbReference>
<dbReference type="EC" id="6.3.4.13" evidence="4 12"/>
<dbReference type="Gene3D" id="3.40.50.20">
    <property type="match status" value="1"/>
</dbReference>
<dbReference type="InterPro" id="IPR020560">
    <property type="entry name" value="PRibGlycinamide_synth_C-dom"/>
</dbReference>
<dbReference type="PROSITE" id="PS50975">
    <property type="entry name" value="ATP_GRASP"/>
    <property type="match status" value="1"/>
</dbReference>
<evidence type="ECO:0000259" key="14">
    <source>
        <dbReference type="PROSITE" id="PS50975"/>
    </source>
</evidence>
<dbReference type="Pfam" id="PF02843">
    <property type="entry name" value="GARS_C"/>
    <property type="match status" value="1"/>
</dbReference>
<dbReference type="NCBIfam" id="TIGR00877">
    <property type="entry name" value="purD"/>
    <property type="match status" value="1"/>
</dbReference>
<dbReference type="SMART" id="SM01209">
    <property type="entry name" value="GARS_A"/>
    <property type="match status" value="1"/>
</dbReference>
<dbReference type="InterPro" id="IPR016185">
    <property type="entry name" value="PreATP-grasp_dom_sf"/>
</dbReference>
<evidence type="ECO:0000256" key="6">
    <source>
        <dbReference type="ARBA" id="ARBA00022741"/>
    </source>
</evidence>
<comment type="similarity">
    <text evidence="9 12">Belongs to the GARS family.</text>
</comment>
<dbReference type="Gene3D" id="3.90.600.10">
    <property type="entry name" value="Phosphoribosylglycinamide synthetase, C-terminal domain"/>
    <property type="match status" value="1"/>
</dbReference>
<keyword evidence="5 12" id="KW-0436">Ligase</keyword>
<evidence type="ECO:0000256" key="8">
    <source>
        <dbReference type="ARBA" id="ARBA00022840"/>
    </source>
</evidence>
<dbReference type="GO" id="GO:0046872">
    <property type="term" value="F:metal ion binding"/>
    <property type="evidence" value="ECO:0007669"/>
    <property type="project" value="InterPro"/>
</dbReference>
<dbReference type="SUPFAM" id="SSF52440">
    <property type="entry name" value="PreATP-grasp domain"/>
    <property type="match status" value="1"/>
</dbReference>
<comment type="cofactor">
    <cofactor evidence="2">
        <name>Mg(2+)</name>
        <dbReference type="ChEBI" id="CHEBI:18420"/>
    </cofactor>
</comment>
<dbReference type="Gene3D" id="3.30.470.20">
    <property type="entry name" value="ATP-grasp fold, B domain"/>
    <property type="match status" value="1"/>
</dbReference>
<dbReference type="Gene3D" id="3.30.1490.20">
    <property type="entry name" value="ATP-grasp fold, A domain"/>
    <property type="match status" value="1"/>
</dbReference>
<evidence type="ECO:0000256" key="13">
    <source>
        <dbReference type="PROSITE-ProRule" id="PRU00409"/>
    </source>
</evidence>